<dbReference type="VEuPathDB" id="FungiDB:TREMEDRAFT_27464"/>
<feature type="transmembrane region" description="Helical" evidence="1">
    <location>
        <begin position="118"/>
        <end position="138"/>
    </location>
</feature>
<sequence>MAFFTLPHGRLYTVYTLEGRHTIQRSSEPPSSRAKRPAYVAHPASQLVCRPFGECEPCPKDQLSQPFCMPFGNRRLLHCIPKDDQHRAQGTTDGSQPAGEVPAWEACGKVVKKEQRDFWEFVTTNLLFLIVALTILWARTSALATAQYRQLAARIGIPGGSWRT</sequence>
<dbReference type="AlphaFoldDB" id="A0A4Q1BF69"/>
<dbReference type="OrthoDB" id="2525787at2759"/>
<proteinExistence type="predicted"/>
<evidence type="ECO:0000313" key="3">
    <source>
        <dbReference type="Proteomes" id="UP000289152"/>
    </source>
</evidence>
<name>A0A4Q1BF69_TREME</name>
<accession>A0A4Q1BF69</accession>
<keyword evidence="3" id="KW-1185">Reference proteome</keyword>
<keyword evidence="1" id="KW-1133">Transmembrane helix</keyword>
<keyword evidence="1" id="KW-0472">Membrane</keyword>
<evidence type="ECO:0000313" key="2">
    <source>
        <dbReference type="EMBL" id="RXK36305.1"/>
    </source>
</evidence>
<comment type="caution">
    <text evidence="2">The sequence shown here is derived from an EMBL/GenBank/DDBJ whole genome shotgun (WGS) entry which is preliminary data.</text>
</comment>
<evidence type="ECO:0000256" key="1">
    <source>
        <dbReference type="SAM" id="Phobius"/>
    </source>
</evidence>
<dbReference type="EMBL" id="SDIL01000102">
    <property type="protein sequence ID" value="RXK36305.1"/>
    <property type="molecule type" value="Genomic_DNA"/>
</dbReference>
<dbReference type="Pfam" id="PF05439">
    <property type="entry name" value="JTB"/>
    <property type="match status" value="1"/>
</dbReference>
<organism evidence="2 3">
    <name type="scientific">Tremella mesenterica</name>
    <name type="common">Jelly fungus</name>
    <dbReference type="NCBI Taxonomy" id="5217"/>
    <lineage>
        <taxon>Eukaryota</taxon>
        <taxon>Fungi</taxon>
        <taxon>Dikarya</taxon>
        <taxon>Basidiomycota</taxon>
        <taxon>Agaricomycotina</taxon>
        <taxon>Tremellomycetes</taxon>
        <taxon>Tremellales</taxon>
        <taxon>Tremellaceae</taxon>
        <taxon>Tremella</taxon>
    </lineage>
</organism>
<gene>
    <name evidence="2" type="ORF">M231_06441</name>
</gene>
<dbReference type="InterPro" id="IPR008657">
    <property type="entry name" value="JTB"/>
</dbReference>
<dbReference type="InParanoid" id="A0A4Q1BF69"/>
<keyword evidence="1" id="KW-0812">Transmembrane</keyword>
<protein>
    <submittedName>
        <fullName evidence="2">Uncharacterized protein</fullName>
    </submittedName>
</protein>
<dbReference type="GO" id="GO:0016020">
    <property type="term" value="C:membrane"/>
    <property type="evidence" value="ECO:0007669"/>
    <property type="project" value="InterPro"/>
</dbReference>
<dbReference type="Proteomes" id="UP000289152">
    <property type="component" value="Unassembled WGS sequence"/>
</dbReference>
<reference evidence="2 3" key="1">
    <citation type="submission" date="2016-06" db="EMBL/GenBank/DDBJ databases">
        <title>Evolution of pathogenesis and genome organization in the Tremellales.</title>
        <authorList>
            <person name="Cuomo C."/>
            <person name="Litvintseva A."/>
            <person name="Heitman J."/>
            <person name="Chen Y."/>
            <person name="Sun S."/>
            <person name="Springer D."/>
            <person name="Dromer F."/>
            <person name="Young S."/>
            <person name="Zeng Q."/>
            <person name="Chapman S."/>
            <person name="Gujja S."/>
            <person name="Saif S."/>
            <person name="Birren B."/>
        </authorList>
    </citation>
    <scope>NUCLEOTIDE SEQUENCE [LARGE SCALE GENOMIC DNA]</scope>
    <source>
        <strain evidence="2 3">ATCC 28783</strain>
    </source>
</reference>